<protein>
    <submittedName>
        <fullName evidence="1">Uncharacterized protein</fullName>
    </submittedName>
</protein>
<evidence type="ECO:0000313" key="2">
    <source>
        <dbReference type="Proteomes" id="UP000653305"/>
    </source>
</evidence>
<evidence type="ECO:0000313" key="1">
    <source>
        <dbReference type="EMBL" id="GFQ00283.1"/>
    </source>
</evidence>
<gene>
    <name evidence="1" type="ORF">PHJA_002172300</name>
</gene>
<comment type="caution">
    <text evidence="1">The sequence shown here is derived from an EMBL/GenBank/DDBJ whole genome shotgun (WGS) entry which is preliminary data.</text>
</comment>
<sequence length="60" mass="6865">MSIGMTELLEVVSGCLTGIQQKAIKTCVKGRPEKYVYWLEQSSSFRYLIHKEIAETRWGA</sequence>
<dbReference type="OrthoDB" id="418495at2759"/>
<reference evidence="1" key="1">
    <citation type="submission" date="2020-07" db="EMBL/GenBank/DDBJ databases">
        <title>Ethylene signaling mediates host invasion by parasitic plants.</title>
        <authorList>
            <person name="Yoshida S."/>
        </authorList>
    </citation>
    <scope>NUCLEOTIDE SEQUENCE</scope>
    <source>
        <strain evidence="1">Okayama</strain>
    </source>
</reference>
<accession>A0A830CPX8</accession>
<dbReference type="Proteomes" id="UP000653305">
    <property type="component" value="Unassembled WGS sequence"/>
</dbReference>
<proteinExistence type="predicted"/>
<name>A0A830CPX8_9LAMI</name>
<dbReference type="AlphaFoldDB" id="A0A830CPX8"/>
<dbReference type="EMBL" id="BMAC01000620">
    <property type="protein sequence ID" value="GFQ00283.1"/>
    <property type="molecule type" value="Genomic_DNA"/>
</dbReference>
<organism evidence="1 2">
    <name type="scientific">Phtheirospermum japonicum</name>
    <dbReference type="NCBI Taxonomy" id="374723"/>
    <lineage>
        <taxon>Eukaryota</taxon>
        <taxon>Viridiplantae</taxon>
        <taxon>Streptophyta</taxon>
        <taxon>Embryophyta</taxon>
        <taxon>Tracheophyta</taxon>
        <taxon>Spermatophyta</taxon>
        <taxon>Magnoliopsida</taxon>
        <taxon>eudicotyledons</taxon>
        <taxon>Gunneridae</taxon>
        <taxon>Pentapetalae</taxon>
        <taxon>asterids</taxon>
        <taxon>lamiids</taxon>
        <taxon>Lamiales</taxon>
        <taxon>Orobanchaceae</taxon>
        <taxon>Orobanchaceae incertae sedis</taxon>
        <taxon>Phtheirospermum</taxon>
    </lineage>
</organism>
<keyword evidence="2" id="KW-1185">Reference proteome</keyword>